<dbReference type="Gene3D" id="3.50.50.60">
    <property type="entry name" value="FAD/NAD(P)-binding domain"/>
    <property type="match status" value="1"/>
</dbReference>
<feature type="domain" description="FAD dependent oxidoreductase" evidence="6">
    <location>
        <begin position="8"/>
        <end position="365"/>
    </location>
</feature>
<dbReference type="SUPFAM" id="SSF51905">
    <property type="entry name" value="FAD/NAD(P)-binding domain"/>
    <property type="match status" value="1"/>
</dbReference>
<protein>
    <submittedName>
        <fullName evidence="7">NAD(P)/FAD-dependent oxidoreductase</fullName>
    </submittedName>
</protein>
<comment type="caution">
    <text evidence="7">The sequence shown here is derived from an EMBL/GenBank/DDBJ whole genome shotgun (WGS) entry which is preliminary data.</text>
</comment>
<evidence type="ECO:0000256" key="3">
    <source>
        <dbReference type="ARBA" id="ARBA00022827"/>
    </source>
</evidence>
<evidence type="ECO:0000313" key="7">
    <source>
        <dbReference type="EMBL" id="TNM66248.1"/>
    </source>
</evidence>
<evidence type="ECO:0000256" key="5">
    <source>
        <dbReference type="ARBA" id="ARBA00037941"/>
    </source>
</evidence>
<evidence type="ECO:0000256" key="1">
    <source>
        <dbReference type="ARBA" id="ARBA00001974"/>
    </source>
</evidence>
<dbReference type="GO" id="GO:0047545">
    <property type="term" value="F:(S)-2-hydroxyglutarate dehydrogenase activity"/>
    <property type="evidence" value="ECO:0007669"/>
    <property type="project" value="TreeGrafter"/>
</dbReference>
<dbReference type="InterPro" id="IPR036188">
    <property type="entry name" value="FAD/NAD-bd_sf"/>
</dbReference>
<comment type="similarity">
    <text evidence="5">Belongs to the L2HGDH family.</text>
</comment>
<dbReference type="RefSeq" id="WP_139675503.1">
    <property type="nucleotide sequence ID" value="NZ_VDMN01000001.1"/>
</dbReference>
<evidence type="ECO:0000259" key="6">
    <source>
        <dbReference type="Pfam" id="PF01266"/>
    </source>
</evidence>
<accession>A0A5C4XSC7</accession>
<evidence type="ECO:0000256" key="2">
    <source>
        <dbReference type="ARBA" id="ARBA00022630"/>
    </source>
</evidence>
<dbReference type="Pfam" id="PF01266">
    <property type="entry name" value="DAO"/>
    <property type="match status" value="1"/>
</dbReference>
<keyword evidence="3" id="KW-0274">FAD</keyword>
<dbReference type="Proteomes" id="UP000311605">
    <property type="component" value="Unassembled WGS sequence"/>
</dbReference>
<sequence length="371" mass="39086">MGEILDLDCVVIGGGVVGLAIARRLAIAGREVIVLESEPLTGSITSSRNSEVIHAGLYYATGSRKAELCVKGREALYAYCRERHVPHRQCGKLVVASSAAEVAYLEKLLKQAAANGVDDCYLIDAAELHALEPQIEGHAALVSPSTGIIDSHGLMDAYIADIEAHGGTVVVNSPVLSGELTAEGLLLSVGGGDPFDAKARLVINSAGLEAWSVSENLAGLDEAKIPHRAYAKGNYFALSGKAPATRLIYPVPEPGGLGTHLTLDLAGQARFGPDVEWVDAPNYDVDPARSEKFYAAIRKYWPHLKDASLQPAYAGVRPKTVGPEGGGGGDFIIQGPQLTGHQGYVALYGIESPGLTSSLAIADEVWRLISE</sequence>
<organism evidence="7 8">
    <name type="scientific">Aliirhizobium smilacinae</name>
    <dbReference type="NCBI Taxonomy" id="1395944"/>
    <lineage>
        <taxon>Bacteria</taxon>
        <taxon>Pseudomonadati</taxon>
        <taxon>Pseudomonadota</taxon>
        <taxon>Alphaproteobacteria</taxon>
        <taxon>Hyphomicrobiales</taxon>
        <taxon>Rhizobiaceae</taxon>
        <taxon>Aliirhizobium</taxon>
    </lineage>
</organism>
<dbReference type="PANTHER" id="PTHR43104:SF4">
    <property type="entry name" value="L-2-HYDROXYGLUTARATE DEHYDROGENASE, MITOCHONDRIAL"/>
    <property type="match status" value="1"/>
</dbReference>
<dbReference type="OrthoDB" id="9801699at2"/>
<keyword evidence="4" id="KW-0560">Oxidoreductase</keyword>
<dbReference type="InterPro" id="IPR006076">
    <property type="entry name" value="FAD-dep_OxRdtase"/>
</dbReference>
<comment type="cofactor">
    <cofactor evidence="1">
        <name>FAD</name>
        <dbReference type="ChEBI" id="CHEBI:57692"/>
    </cofactor>
</comment>
<dbReference type="EMBL" id="VDMN01000001">
    <property type="protein sequence ID" value="TNM66248.1"/>
    <property type="molecule type" value="Genomic_DNA"/>
</dbReference>
<dbReference type="Gene3D" id="3.30.9.10">
    <property type="entry name" value="D-Amino Acid Oxidase, subunit A, domain 2"/>
    <property type="match status" value="1"/>
</dbReference>
<evidence type="ECO:0000313" key="8">
    <source>
        <dbReference type="Proteomes" id="UP000311605"/>
    </source>
</evidence>
<evidence type="ECO:0000256" key="4">
    <source>
        <dbReference type="ARBA" id="ARBA00023002"/>
    </source>
</evidence>
<dbReference type="AlphaFoldDB" id="A0A5C4XSC7"/>
<keyword evidence="8" id="KW-1185">Reference proteome</keyword>
<reference evidence="7 8" key="1">
    <citation type="submission" date="2019-06" db="EMBL/GenBank/DDBJ databases">
        <title>The draft genome of Rhizobium smilacinae PTYR-5.</title>
        <authorList>
            <person name="Liu L."/>
            <person name="Li L."/>
            <person name="Zhang X."/>
        </authorList>
    </citation>
    <scope>NUCLEOTIDE SEQUENCE [LARGE SCALE GENOMIC DNA]</scope>
    <source>
        <strain evidence="7 8">PTYR-5</strain>
    </source>
</reference>
<name>A0A5C4XSC7_9HYPH</name>
<gene>
    <name evidence="7" type="ORF">FHP24_08610</name>
</gene>
<proteinExistence type="inferred from homology"/>
<dbReference type="PANTHER" id="PTHR43104">
    <property type="entry name" value="L-2-HYDROXYGLUTARATE DEHYDROGENASE, MITOCHONDRIAL"/>
    <property type="match status" value="1"/>
</dbReference>
<keyword evidence="2" id="KW-0285">Flavoprotein</keyword>